<evidence type="ECO:0000313" key="1">
    <source>
        <dbReference type="EMBL" id="CAE2286011.1"/>
    </source>
</evidence>
<reference evidence="1" key="1">
    <citation type="submission" date="2021-01" db="EMBL/GenBank/DDBJ databases">
        <authorList>
            <person name="Corre E."/>
            <person name="Pelletier E."/>
            <person name="Niang G."/>
            <person name="Scheremetjew M."/>
            <person name="Finn R."/>
            <person name="Kale V."/>
            <person name="Holt S."/>
            <person name="Cochrane G."/>
            <person name="Meng A."/>
            <person name="Brown T."/>
            <person name="Cohen L."/>
        </authorList>
    </citation>
    <scope>NUCLEOTIDE SEQUENCE</scope>
    <source>
        <strain evidence="1">Isolate 1302-5</strain>
    </source>
</reference>
<gene>
    <name evidence="1" type="ORF">OAUR00152_LOCUS40413</name>
</gene>
<sequence length="113" mass="12313">MGSGGSKETEGAVDADEPAAECVECERSYSQESRVGETSGEGDEKVECIDCDKSTQKDLPAVSSSSDGMPCDEIYLRVTECMNRNNGQIAPCAKDWDEFKVCHEKERGRLPGR</sequence>
<name>A0A7S4K730_9STRA</name>
<dbReference type="EMBL" id="HBKQ01059140">
    <property type="protein sequence ID" value="CAE2286011.1"/>
    <property type="molecule type" value="Transcribed_RNA"/>
</dbReference>
<dbReference type="AlphaFoldDB" id="A0A7S4K730"/>
<dbReference type="InterPro" id="IPR009069">
    <property type="entry name" value="Cys_alpha_HP_mot_SF"/>
</dbReference>
<organism evidence="1">
    <name type="scientific">Odontella aurita</name>
    <dbReference type="NCBI Taxonomy" id="265563"/>
    <lineage>
        <taxon>Eukaryota</taxon>
        <taxon>Sar</taxon>
        <taxon>Stramenopiles</taxon>
        <taxon>Ochrophyta</taxon>
        <taxon>Bacillariophyta</taxon>
        <taxon>Mediophyceae</taxon>
        <taxon>Biddulphiophycidae</taxon>
        <taxon>Eupodiscales</taxon>
        <taxon>Odontellaceae</taxon>
        <taxon>Odontella</taxon>
    </lineage>
</organism>
<accession>A0A7S4K730</accession>
<evidence type="ECO:0008006" key="2">
    <source>
        <dbReference type="Google" id="ProtNLM"/>
    </source>
</evidence>
<proteinExistence type="predicted"/>
<dbReference type="SUPFAM" id="SSF47072">
    <property type="entry name" value="Cysteine alpha-hairpin motif"/>
    <property type="match status" value="1"/>
</dbReference>
<protein>
    <recommendedName>
        <fullName evidence="2">CHCH domain-containing protein</fullName>
    </recommendedName>
</protein>